<feature type="region of interest" description="Disordered" evidence="1">
    <location>
        <begin position="37"/>
        <end position="147"/>
    </location>
</feature>
<name>A0A1J4RYX9_9BACT</name>
<feature type="compositionally biased region" description="Basic and acidic residues" evidence="1">
    <location>
        <begin position="66"/>
        <end position="79"/>
    </location>
</feature>
<feature type="compositionally biased region" description="Basic and acidic residues" evidence="1">
    <location>
        <begin position="101"/>
        <end position="125"/>
    </location>
</feature>
<dbReference type="AlphaFoldDB" id="A0A1J4RYX9"/>
<organism evidence="2 3">
    <name type="scientific">Candidatus Collierbacteria bacterium CG1_02_44_10</name>
    <dbReference type="NCBI Taxonomy" id="1805087"/>
    <lineage>
        <taxon>Bacteria</taxon>
        <taxon>Candidatus Collieribacteriota</taxon>
    </lineage>
</organism>
<proteinExistence type="predicted"/>
<reference evidence="2 3" key="1">
    <citation type="journal article" date="2016" name="Environ. Microbiol.">
        <title>Genomic resolution of a cold subsurface aquifer community provides metabolic insights for novel microbes adapted to high CO concentrations.</title>
        <authorList>
            <person name="Probst A.J."/>
            <person name="Castelle C.J."/>
            <person name="Singh A."/>
            <person name="Brown C.T."/>
            <person name="Anantharaman K."/>
            <person name="Sharon I."/>
            <person name="Hug L.A."/>
            <person name="Burstein D."/>
            <person name="Emerson J.B."/>
            <person name="Thomas B.C."/>
            <person name="Banfield J.F."/>
        </authorList>
    </citation>
    <scope>NUCLEOTIDE SEQUENCE [LARGE SCALE GENOMIC DNA]</scope>
    <source>
        <strain evidence="2">CG1_02_44_10</strain>
    </source>
</reference>
<dbReference type="EMBL" id="MNUK01000018">
    <property type="protein sequence ID" value="OIN92304.1"/>
    <property type="molecule type" value="Genomic_DNA"/>
</dbReference>
<evidence type="ECO:0000313" key="3">
    <source>
        <dbReference type="Proteomes" id="UP000182345"/>
    </source>
</evidence>
<comment type="caution">
    <text evidence="2">The sequence shown here is derived from an EMBL/GenBank/DDBJ whole genome shotgun (WGS) entry which is preliminary data.</text>
</comment>
<gene>
    <name evidence="2" type="ORF">AUJ42_00565</name>
</gene>
<evidence type="ECO:0000313" key="2">
    <source>
        <dbReference type="EMBL" id="OIN92304.1"/>
    </source>
</evidence>
<dbReference type="Proteomes" id="UP000182345">
    <property type="component" value="Unassembled WGS sequence"/>
</dbReference>
<feature type="compositionally biased region" description="Polar residues" evidence="1">
    <location>
        <begin position="48"/>
        <end position="65"/>
    </location>
</feature>
<accession>A0A1J4RYX9</accession>
<evidence type="ECO:0000256" key="1">
    <source>
        <dbReference type="SAM" id="MobiDB-lite"/>
    </source>
</evidence>
<sequence length="147" mass="16121">MPAPMGGIGQQVADNLFELGKSTVKSAGDAGKKLVEGTIEQIMGAPSGTGSPQSDKSPEPNQAQKAQEKTIKEQKDKQRYNQVLGELEQYRQRKQQQDSQIAREKAQQDQEKQQKDAGEKQKKESFVQSLLKKVGAGAHGETAKQKE</sequence>
<protein>
    <submittedName>
        <fullName evidence="2">Uncharacterized protein</fullName>
    </submittedName>
</protein>